<gene>
    <name evidence="3" type="ORF">FGF68_07610</name>
</gene>
<evidence type="ECO:0000313" key="3">
    <source>
        <dbReference type="EMBL" id="TNJ36392.1"/>
    </source>
</evidence>
<dbReference type="Gene3D" id="3.40.980.10">
    <property type="entry name" value="MoaB/Mog-like domain"/>
    <property type="match status" value="1"/>
</dbReference>
<dbReference type="InterPro" id="IPR036653">
    <property type="entry name" value="CinA-like_C"/>
</dbReference>
<comment type="similarity">
    <text evidence="1">Belongs to the CinA family.</text>
</comment>
<reference evidence="3 4" key="1">
    <citation type="submission" date="2019-05" db="EMBL/GenBank/DDBJ databases">
        <title>Draft Whole-Genome sequence of the green sulfur bacterium Prosthecochloris vibrioformis DSM 260.</title>
        <authorList>
            <person name="Meyer T.E."/>
            <person name="Kyndt J.A."/>
        </authorList>
    </citation>
    <scope>NUCLEOTIDE SEQUENCE [LARGE SCALE GENOMIC DNA]</scope>
    <source>
        <strain evidence="3 4">DSM 260</strain>
    </source>
</reference>
<dbReference type="HAMAP" id="MF_00226_B">
    <property type="entry name" value="CinA_B"/>
    <property type="match status" value="1"/>
</dbReference>
<dbReference type="Proteomes" id="UP000309544">
    <property type="component" value="Unassembled WGS sequence"/>
</dbReference>
<dbReference type="PANTHER" id="PTHR13939">
    <property type="entry name" value="NICOTINAMIDE-NUCLEOTIDE AMIDOHYDROLASE PNCC"/>
    <property type="match status" value="1"/>
</dbReference>
<organism evidence="3 4">
    <name type="scientific">Prosthecochloris vibrioformis</name>
    <name type="common">Chlorobium vibrioforme</name>
    <dbReference type="NCBI Taxonomy" id="1098"/>
    <lineage>
        <taxon>Bacteria</taxon>
        <taxon>Pseudomonadati</taxon>
        <taxon>Chlorobiota</taxon>
        <taxon>Chlorobiia</taxon>
        <taxon>Chlorobiales</taxon>
        <taxon>Chlorobiaceae</taxon>
        <taxon>Prosthecochloris</taxon>
    </lineage>
</organism>
<dbReference type="SUPFAM" id="SSF142433">
    <property type="entry name" value="CinA-like"/>
    <property type="match status" value="1"/>
</dbReference>
<dbReference type="SUPFAM" id="SSF53218">
    <property type="entry name" value="Molybdenum cofactor biosynthesis proteins"/>
    <property type="match status" value="1"/>
</dbReference>
<dbReference type="PANTHER" id="PTHR13939:SF0">
    <property type="entry name" value="NMN AMIDOHYDROLASE-LIKE PROTEIN YFAY"/>
    <property type="match status" value="1"/>
</dbReference>
<dbReference type="Pfam" id="PF18146">
    <property type="entry name" value="CinA_KH"/>
    <property type="match status" value="1"/>
</dbReference>
<protein>
    <recommendedName>
        <fullName evidence="1">CinA-like protein</fullName>
    </recommendedName>
</protein>
<dbReference type="InterPro" id="IPR041424">
    <property type="entry name" value="CinA_KH"/>
</dbReference>
<dbReference type="InterPro" id="IPR008135">
    <property type="entry name" value="Competence-induced_CinA"/>
</dbReference>
<dbReference type="Gene3D" id="3.90.950.20">
    <property type="entry name" value="CinA-like"/>
    <property type="match status" value="1"/>
</dbReference>
<name>A0A5C4RZH1_PROVB</name>
<proteinExistence type="inferred from homology"/>
<dbReference type="InterPro" id="IPR008136">
    <property type="entry name" value="CinA_C"/>
</dbReference>
<dbReference type="NCBIfam" id="TIGR00199">
    <property type="entry name" value="PncC_domain"/>
    <property type="match status" value="1"/>
</dbReference>
<dbReference type="Pfam" id="PF02464">
    <property type="entry name" value="CinA"/>
    <property type="match status" value="1"/>
</dbReference>
<keyword evidence="4" id="KW-1185">Reference proteome</keyword>
<dbReference type="EMBL" id="VDCI01000006">
    <property type="protein sequence ID" value="TNJ36392.1"/>
    <property type="molecule type" value="Genomic_DNA"/>
</dbReference>
<dbReference type="NCBIfam" id="NF001813">
    <property type="entry name" value="PRK00549.1"/>
    <property type="match status" value="1"/>
</dbReference>
<dbReference type="RefSeq" id="WP_139626713.1">
    <property type="nucleotide sequence ID" value="NZ_VDCI01000006.1"/>
</dbReference>
<dbReference type="InterPro" id="IPR050101">
    <property type="entry name" value="CinA"/>
</dbReference>
<dbReference type="PIRSF" id="PIRSF006728">
    <property type="entry name" value="CinA"/>
    <property type="match status" value="1"/>
</dbReference>
<dbReference type="Pfam" id="PF00994">
    <property type="entry name" value="MoCF_biosynth"/>
    <property type="match status" value="1"/>
</dbReference>
<comment type="caution">
    <text evidence="3">The sequence shown here is derived from an EMBL/GenBank/DDBJ whole genome shotgun (WGS) entry which is preliminary data.</text>
</comment>
<dbReference type="InterPro" id="IPR001453">
    <property type="entry name" value="MoaB/Mog_dom"/>
</dbReference>
<dbReference type="SMART" id="SM00852">
    <property type="entry name" value="MoCF_biosynth"/>
    <property type="match status" value="1"/>
</dbReference>
<accession>A0A5C4RZH1</accession>
<evidence type="ECO:0000313" key="4">
    <source>
        <dbReference type="Proteomes" id="UP000309544"/>
    </source>
</evidence>
<evidence type="ECO:0000256" key="1">
    <source>
        <dbReference type="HAMAP-Rule" id="MF_00226"/>
    </source>
</evidence>
<evidence type="ECO:0000259" key="2">
    <source>
        <dbReference type="SMART" id="SM00852"/>
    </source>
</evidence>
<dbReference type="InterPro" id="IPR036425">
    <property type="entry name" value="MoaB/Mog-like_dom_sf"/>
</dbReference>
<dbReference type="Gene3D" id="3.30.70.2860">
    <property type="match status" value="1"/>
</dbReference>
<sequence length="423" mass="45047">MHAELISIGDELLTGQKVNTNAPFICTSLGSAGIHVERIIACGDTIDAITGQFRESLERARLVIVTGGLGPTRDDKTRLAVAELVQKPLVFDEATYERTLRKFRATPGKKSPSNLRENAHVIEGSIVIPNDVGMAPGMIISAGERFGNGYLVLLPGVPAEMEAMMQDTVVPFFASSSEGVILHTHLRTTGTGETTIASLVSDIEDSLPPGTTLAYLPHTAGVSLRVSTMGSSRESVERDNLRVVDAIRERAHEYIYALEDLSLEEVIVGLLRTKGLTVATAESCTGGLVASRLTDVPGSSDVFREGYVTYANEVKERLLGVRSETLVRFGAVSREVAGEMALGCLQASGADIAVAATGIAGPSGGSEDKPVGMVCLGLAAQGSEGTAPLLKTTVFQAHGNRQRNKYRFSEALLGMLWHELREV</sequence>
<dbReference type="CDD" id="cd00885">
    <property type="entry name" value="cinA"/>
    <property type="match status" value="1"/>
</dbReference>
<dbReference type="NCBIfam" id="TIGR00200">
    <property type="entry name" value="cinA_nterm"/>
    <property type="match status" value="1"/>
</dbReference>
<feature type="domain" description="MoaB/Mog" evidence="2">
    <location>
        <begin position="4"/>
        <end position="176"/>
    </location>
</feature>
<dbReference type="AlphaFoldDB" id="A0A5C4RZH1"/>